<dbReference type="Pfam" id="PF06381">
    <property type="entry name" value="Phage_portal_3"/>
    <property type="match status" value="1"/>
</dbReference>
<name>A0A0F8ZEK8_9ZZZZ</name>
<feature type="domain" description="Anti-CBASS protein Acb1-like N-terminal" evidence="1">
    <location>
        <begin position="55"/>
        <end position="317"/>
    </location>
</feature>
<evidence type="ECO:0000259" key="1">
    <source>
        <dbReference type="Pfam" id="PF06381"/>
    </source>
</evidence>
<comment type="caution">
    <text evidence="2">The sequence shown here is derived from an EMBL/GenBank/DDBJ whole genome shotgun (WGS) entry which is preliminary data.</text>
</comment>
<accession>A0A0F8ZEK8</accession>
<organism evidence="2">
    <name type="scientific">marine sediment metagenome</name>
    <dbReference type="NCBI Taxonomy" id="412755"/>
    <lineage>
        <taxon>unclassified sequences</taxon>
        <taxon>metagenomes</taxon>
        <taxon>ecological metagenomes</taxon>
    </lineage>
</organism>
<sequence length="317" mass="35924">MEQTKTNKTPGSKIQVYSELISRALLAAKLGQQYGGDRDLYQALGYRLEIMYEDYAARYKRQDIAKAIIDRPAKATWRGGLGIIETDDDQETALERDWKELEKRLGLKARFVRLDKLTGIGRYSILLLGLDDVKGKEDYALPVGGQRKLVYVKPLGEDGAKISKWETRTQNPRYGLPLLYDITATEAESSSTSQILVHHSRVIHVTDEMLESEVYGTPRLEAVFNRLMDLEKLVGGDAEMFWRGARPGYAGKLDKDFQMTAGFKDDLKDQIDEFEHDLRRILMAEGLDLKSLEQQIADPKNHVDIQIQMISAVTGIP</sequence>
<dbReference type="EMBL" id="LAZR01063975">
    <property type="protein sequence ID" value="KKK58451.1"/>
    <property type="molecule type" value="Genomic_DNA"/>
</dbReference>
<feature type="non-terminal residue" evidence="2">
    <location>
        <position position="317"/>
    </location>
</feature>
<dbReference type="AlphaFoldDB" id="A0A0F8ZEK8"/>
<gene>
    <name evidence="2" type="ORF">LCGC14_3044300</name>
</gene>
<proteinExistence type="predicted"/>
<evidence type="ECO:0000313" key="2">
    <source>
        <dbReference type="EMBL" id="KKK58451.1"/>
    </source>
</evidence>
<reference evidence="2" key="1">
    <citation type="journal article" date="2015" name="Nature">
        <title>Complex archaea that bridge the gap between prokaryotes and eukaryotes.</title>
        <authorList>
            <person name="Spang A."/>
            <person name="Saw J.H."/>
            <person name="Jorgensen S.L."/>
            <person name="Zaremba-Niedzwiedzka K."/>
            <person name="Martijn J."/>
            <person name="Lind A.E."/>
            <person name="van Eijk R."/>
            <person name="Schleper C."/>
            <person name="Guy L."/>
            <person name="Ettema T.J."/>
        </authorList>
    </citation>
    <scope>NUCLEOTIDE SEQUENCE</scope>
</reference>
<protein>
    <recommendedName>
        <fullName evidence="1">Anti-CBASS protein Acb1-like N-terminal domain-containing protein</fullName>
    </recommendedName>
</protein>
<dbReference type="InterPro" id="IPR024459">
    <property type="entry name" value="Acb1-like_N"/>
</dbReference>